<dbReference type="InterPro" id="IPR004312">
    <property type="entry name" value="ATHILA_Orf1_C"/>
</dbReference>
<name>A0A8S9SPJ9_BRACR</name>
<evidence type="ECO:0000313" key="3">
    <source>
        <dbReference type="EMBL" id="KAF3601950.1"/>
    </source>
</evidence>
<dbReference type="Pfam" id="PF03078">
    <property type="entry name" value="ATHILA"/>
    <property type="match status" value="1"/>
</dbReference>
<proteinExistence type="predicted"/>
<protein>
    <recommendedName>
        <fullName evidence="2">Arabidopsis retrotransposon Orf1 C-terminal domain-containing protein</fullName>
    </recommendedName>
</protein>
<dbReference type="EMBL" id="QGKX02000004">
    <property type="protein sequence ID" value="KAF3601950.1"/>
    <property type="molecule type" value="Genomic_DNA"/>
</dbReference>
<feature type="compositionally biased region" description="Low complexity" evidence="1">
    <location>
        <begin position="412"/>
        <end position="422"/>
    </location>
</feature>
<gene>
    <name evidence="3" type="ORF">F2Q69_00034627</name>
</gene>
<reference evidence="3" key="1">
    <citation type="submission" date="2019-12" db="EMBL/GenBank/DDBJ databases">
        <title>Genome sequencing and annotation of Brassica cretica.</title>
        <authorList>
            <person name="Studholme D.J."/>
            <person name="Sarris P."/>
        </authorList>
    </citation>
    <scope>NUCLEOTIDE SEQUENCE</scope>
    <source>
        <strain evidence="3">PFS-109/04</strain>
        <tissue evidence="3">Leaf</tissue>
    </source>
</reference>
<feature type="compositionally biased region" description="Basic and acidic residues" evidence="1">
    <location>
        <begin position="19"/>
        <end position="32"/>
    </location>
</feature>
<feature type="compositionally biased region" description="Acidic residues" evidence="1">
    <location>
        <begin position="430"/>
        <end position="439"/>
    </location>
</feature>
<feature type="domain" description="Arabidopsis retrotransposon Orf1 C-terminal" evidence="2">
    <location>
        <begin position="54"/>
        <end position="344"/>
    </location>
</feature>
<feature type="region of interest" description="Disordered" evidence="1">
    <location>
        <begin position="1"/>
        <end position="34"/>
    </location>
</feature>
<dbReference type="AlphaFoldDB" id="A0A8S9SPJ9"/>
<feature type="compositionally biased region" description="Basic and acidic residues" evidence="1">
    <location>
        <begin position="1"/>
        <end position="11"/>
    </location>
</feature>
<sequence length="439" mass="49852">MNDERRTKRIFDTPSTAPVRDKHPWPREHEDEPIPLFDHFPDTRAAAQNAETFVDPDVIRSLGLRSDLEDMFVELGMGNKATNPQVLYPELVHQFMGTVNVYYANEGERRASEGILTFFIRGIRYRVPLSALSIIYGFQNAELQHAVLPDFAGRSTFWEHIATGIFDSGSALQIDISHPSLRYFMKVLAHTLLCKMEPNKFRVQELILEYYAVRSLVHMENIAGATDDIWPNLGAIFAEHLVKLKMKPFQSQGKKKETVGSLLTSIFIHCRLLLDDAAMNDQIIYMDAACLMSAQWLMDDHYWCFRDEDGPHLVELPLRALTDFDTCLPSIQFHPDPRLLRAPSTMPRRYPVQPPVGPQPAQPEASFPPFPLMPDMSARPEGDFQRVVVDAFTAIWARVSRCRCSSRRSVRARSPSAAGPSSQCIRDSEGTTDETIDED</sequence>
<organism evidence="3 4">
    <name type="scientific">Brassica cretica</name>
    <name type="common">Mustard</name>
    <dbReference type="NCBI Taxonomy" id="69181"/>
    <lineage>
        <taxon>Eukaryota</taxon>
        <taxon>Viridiplantae</taxon>
        <taxon>Streptophyta</taxon>
        <taxon>Embryophyta</taxon>
        <taxon>Tracheophyta</taxon>
        <taxon>Spermatophyta</taxon>
        <taxon>Magnoliopsida</taxon>
        <taxon>eudicotyledons</taxon>
        <taxon>Gunneridae</taxon>
        <taxon>Pentapetalae</taxon>
        <taxon>rosids</taxon>
        <taxon>malvids</taxon>
        <taxon>Brassicales</taxon>
        <taxon>Brassicaceae</taxon>
        <taxon>Brassiceae</taxon>
        <taxon>Brassica</taxon>
    </lineage>
</organism>
<feature type="compositionally biased region" description="Pro residues" evidence="1">
    <location>
        <begin position="352"/>
        <end position="366"/>
    </location>
</feature>
<feature type="region of interest" description="Disordered" evidence="1">
    <location>
        <begin position="406"/>
        <end position="439"/>
    </location>
</feature>
<evidence type="ECO:0000256" key="1">
    <source>
        <dbReference type="SAM" id="MobiDB-lite"/>
    </source>
</evidence>
<feature type="region of interest" description="Disordered" evidence="1">
    <location>
        <begin position="342"/>
        <end position="366"/>
    </location>
</feature>
<dbReference type="Proteomes" id="UP000712600">
    <property type="component" value="Unassembled WGS sequence"/>
</dbReference>
<comment type="caution">
    <text evidence="3">The sequence shown here is derived from an EMBL/GenBank/DDBJ whole genome shotgun (WGS) entry which is preliminary data.</text>
</comment>
<evidence type="ECO:0000313" key="4">
    <source>
        <dbReference type="Proteomes" id="UP000712600"/>
    </source>
</evidence>
<accession>A0A8S9SPJ9</accession>
<evidence type="ECO:0000259" key="2">
    <source>
        <dbReference type="Pfam" id="PF03078"/>
    </source>
</evidence>